<evidence type="ECO:0000313" key="5">
    <source>
        <dbReference type="Proteomes" id="UP000236740"/>
    </source>
</evidence>
<name>A0A1H5TYZ1_9EURY</name>
<keyword evidence="5" id="KW-1185">Reference proteome</keyword>
<proteinExistence type="predicted"/>
<dbReference type="CDD" id="cd03801">
    <property type="entry name" value="GT4_PimA-like"/>
    <property type="match status" value="1"/>
</dbReference>
<dbReference type="PANTHER" id="PTHR45947:SF3">
    <property type="entry name" value="SULFOQUINOVOSYL TRANSFERASE SQD2"/>
    <property type="match status" value="1"/>
</dbReference>
<dbReference type="EMBL" id="CP031311">
    <property type="protein sequence ID" value="QCC47216.1"/>
    <property type="molecule type" value="Genomic_DNA"/>
</dbReference>
<dbReference type="Proteomes" id="UP000236740">
    <property type="component" value="Unassembled WGS sequence"/>
</dbReference>
<dbReference type="Gene3D" id="3.40.50.2000">
    <property type="entry name" value="Glycogen Phosphorylase B"/>
    <property type="match status" value="2"/>
</dbReference>
<dbReference type="KEGG" id="hlm:DV707_05735"/>
<gene>
    <name evidence="3" type="ORF">DV707_05735</name>
    <name evidence="4" type="ORF">SAMN04488133_0404</name>
</gene>
<evidence type="ECO:0000313" key="4">
    <source>
        <dbReference type="EMBL" id="SEF67227.1"/>
    </source>
</evidence>
<accession>A0A1H5TYZ1</accession>
<organism evidence="4 5">
    <name type="scientific">Halobellus limi</name>
    <dbReference type="NCBI Taxonomy" id="699433"/>
    <lineage>
        <taxon>Archaea</taxon>
        <taxon>Methanobacteriati</taxon>
        <taxon>Methanobacteriota</taxon>
        <taxon>Stenosarchaea group</taxon>
        <taxon>Halobacteria</taxon>
        <taxon>Halobacteriales</taxon>
        <taxon>Haloferacaceae</taxon>
        <taxon>Halobellus</taxon>
    </lineage>
</organism>
<dbReference type="GO" id="GO:0016757">
    <property type="term" value="F:glycosyltransferase activity"/>
    <property type="evidence" value="ECO:0007669"/>
    <property type="project" value="InterPro"/>
</dbReference>
<protein>
    <submittedName>
        <fullName evidence="4">(1-&gt;4)-alpha-D-glucan synthase (UDP-glucose)</fullName>
    </submittedName>
    <submittedName>
        <fullName evidence="3">Glycosyltransferase family 1 protein</fullName>
    </submittedName>
</protein>
<dbReference type="Pfam" id="PF13439">
    <property type="entry name" value="Glyco_transf_4"/>
    <property type="match status" value="1"/>
</dbReference>
<feature type="domain" description="Glycosyl transferase family 1" evidence="1">
    <location>
        <begin position="229"/>
        <end position="395"/>
    </location>
</feature>
<dbReference type="EMBL" id="FNVN01000001">
    <property type="protein sequence ID" value="SEF67227.1"/>
    <property type="molecule type" value="Genomic_DNA"/>
</dbReference>
<dbReference type="SUPFAM" id="SSF53756">
    <property type="entry name" value="UDP-Glycosyltransferase/glycogen phosphorylase"/>
    <property type="match status" value="1"/>
</dbReference>
<reference evidence="3 6" key="2">
    <citation type="journal article" date="2019" name="Nat. Commun.">
        <title>A new type of DNA phosphorothioation-based antiviral system in archaea.</title>
        <authorList>
            <person name="Xiong L."/>
            <person name="Liu S."/>
            <person name="Chen S."/>
            <person name="Xiao Y."/>
            <person name="Zhu B."/>
            <person name="Gao Y."/>
            <person name="Zhang Y."/>
            <person name="Chen B."/>
            <person name="Luo J."/>
            <person name="Deng Z."/>
            <person name="Chen X."/>
            <person name="Wang L."/>
            <person name="Chen S."/>
        </authorList>
    </citation>
    <scope>NUCLEOTIDE SEQUENCE [LARGE SCALE GENOMIC DNA]</scope>
    <source>
        <strain evidence="3 6">CGMCC 1.10331</strain>
    </source>
</reference>
<dbReference type="AlphaFoldDB" id="A0A1H5TYZ1"/>
<dbReference type="Pfam" id="PF00534">
    <property type="entry name" value="Glycos_transf_1"/>
    <property type="match status" value="1"/>
</dbReference>
<evidence type="ECO:0000313" key="3">
    <source>
        <dbReference type="EMBL" id="QCC47216.1"/>
    </source>
</evidence>
<reference evidence="4 5" key="1">
    <citation type="submission" date="2016-10" db="EMBL/GenBank/DDBJ databases">
        <authorList>
            <person name="de Groot N.N."/>
        </authorList>
    </citation>
    <scope>NUCLEOTIDE SEQUENCE [LARGE SCALE GENOMIC DNA]</scope>
    <source>
        <strain evidence="4 5">CGMCC 1.10331</strain>
    </source>
</reference>
<dbReference type="PANTHER" id="PTHR45947">
    <property type="entry name" value="SULFOQUINOVOSYL TRANSFERASE SQD2"/>
    <property type="match status" value="1"/>
</dbReference>
<dbReference type="InterPro" id="IPR028098">
    <property type="entry name" value="Glyco_trans_4-like_N"/>
</dbReference>
<dbReference type="Proteomes" id="UP000296733">
    <property type="component" value="Chromosome"/>
</dbReference>
<keyword evidence="3" id="KW-0808">Transferase</keyword>
<dbReference type="RefSeq" id="WP_103990184.1">
    <property type="nucleotide sequence ID" value="NZ_CP031311.1"/>
</dbReference>
<dbReference type="InterPro" id="IPR001296">
    <property type="entry name" value="Glyco_trans_1"/>
</dbReference>
<feature type="domain" description="Glycosyltransferase subfamily 4-like N-terminal" evidence="2">
    <location>
        <begin position="23"/>
        <end position="213"/>
    </location>
</feature>
<evidence type="ECO:0000259" key="2">
    <source>
        <dbReference type="Pfam" id="PF13439"/>
    </source>
</evidence>
<evidence type="ECO:0000313" key="6">
    <source>
        <dbReference type="Proteomes" id="UP000296733"/>
    </source>
</evidence>
<sequence length="418" mass="45362">MRVIHLYDGHEQVYRGRGSVPGVVWNVARGTAAAGHEVTVLERQWEGLPATAEHEGVAFHRLDLRTGADEPWTRVPYEEVTSPSGAVRLVADRTNFALAALRWLRGMEFDVLHVHLPFAANVLATVAPWLRDRMVYTAHLGELRLDLLEGGQEGDGDGPDVPSFLSVFSPDVFLANRVAQTTVLNPAIESAFVDRGVPPSSVRIIPNGVDIERFGTVDTAALKRVRETYGIGDRPVLLFVGTLMPRKGVTELVGAIDRVVNERDYDVDVVLAGEADLDVSYTQRVERLIARAGLDSHITMPGFVPGEDLTALYHLADALVVPSLEEGFGMTAIEAMAAGTPVVGTRVGGLPDLIDSERTGTLADPGDVSGLTDAIEDMLNLIVDSRTDIEDAARSKAAEYAWPSVAERFIEVYEEVHA</sequence>
<evidence type="ECO:0000259" key="1">
    <source>
        <dbReference type="Pfam" id="PF00534"/>
    </source>
</evidence>
<dbReference type="InterPro" id="IPR050194">
    <property type="entry name" value="Glycosyltransferase_grp1"/>
</dbReference>
<dbReference type="OrthoDB" id="132546at2157"/>
<dbReference type="GeneID" id="39857568"/>